<dbReference type="GO" id="GO:0006364">
    <property type="term" value="P:rRNA processing"/>
    <property type="evidence" value="ECO:0007669"/>
    <property type="project" value="UniProtKB-UniRule"/>
</dbReference>
<keyword evidence="9" id="KW-1185">Reference proteome</keyword>
<evidence type="ECO:0000256" key="4">
    <source>
        <dbReference type="ARBA" id="ARBA00023186"/>
    </source>
</evidence>
<dbReference type="SUPFAM" id="SSF50447">
    <property type="entry name" value="Translation proteins"/>
    <property type="match status" value="1"/>
</dbReference>
<comment type="similarity">
    <text evidence="5">Belongs to the RimM family.</text>
</comment>
<dbReference type="PANTHER" id="PTHR33692:SF1">
    <property type="entry name" value="RIBOSOME MATURATION FACTOR RIMM"/>
    <property type="match status" value="1"/>
</dbReference>
<comment type="subcellular location">
    <subcellularLocation>
        <location evidence="5">Cytoplasm</location>
    </subcellularLocation>
</comment>
<dbReference type="InterPro" id="IPR036976">
    <property type="entry name" value="RimM_N_sf"/>
</dbReference>
<feature type="domain" description="RimM N-terminal" evidence="6">
    <location>
        <begin position="10"/>
        <end position="91"/>
    </location>
</feature>
<evidence type="ECO:0000313" key="8">
    <source>
        <dbReference type="EMBL" id="TXB64256.1"/>
    </source>
</evidence>
<gene>
    <name evidence="5 8" type="primary">rimM</name>
    <name evidence="8" type="ORF">FRY74_10715</name>
</gene>
<dbReference type="InterPro" id="IPR002676">
    <property type="entry name" value="RimM_N"/>
</dbReference>
<dbReference type="SUPFAM" id="SSF50346">
    <property type="entry name" value="PRC-barrel domain"/>
    <property type="match status" value="1"/>
</dbReference>
<reference evidence="8 9" key="1">
    <citation type="submission" date="2019-08" db="EMBL/GenBank/DDBJ databases">
        <title>Genome of Vicingus serpentipes NCIMB 15042.</title>
        <authorList>
            <person name="Bowman J.P."/>
        </authorList>
    </citation>
    <scope>NUCLEOTIDE SEQUENCE [LARGE SCALE GENOMIC DNA]</scope>
    <source>
        <strain evidence="8 9">NCIMB 15042</strain>
    </source>
</reference>
<comment type="function">
    <text evidence="5">An accessory protein needed during the final step in the assembly of 30S ribosomal subunit, possibly for assembly of the head region. Essential for efficient processing of 16S rRNA. May be needed both before and after RbfA during the maturation of 16S rRNA. It has affinity for free ribosomal 30S subunits but not for 70S ribosomes.</text>
</comment>
<feature type="domain" description="Ribosome maturation factor RimM PRC barrel" evidence="7">
    <location>
        <begin position="106"/>
        <end position="173"/>
    </location>
</feature>
<dbReference type="RefSeq" id="WP_147101393.1">
    <property type="nucleotide sequence ID" value="NZ_VOOS01000005.1"/>
</dbReference>
<dbReference type="HAMAP" id="MF_00014">
    <property type="entry name" value="Ribosome_mat_RimM"/>
    <property type="match status" value="1"/>
</dbReference>
<evidence type="ECO:0000256" key="3">
    <source>
        <dbReference type="ARBA" id="ARBA00022552"/>
    </source>
</evidence>
<keyword evidence="3 5" id="KW-0698">rRNA processing</keyword>
<dbReference type="Pfam" id="PF24986">
    <property type="entry name" value="PRC_RimM"/>
    <property type="match status" value="1"/>
</dbReference>
<keyword evidence="2 5" id="KW-0690">Ribosome biogenesis</keyword>
<dbReference type="InterPro" id="IPR009000">
    <property type="entry name" value="Transl_B-barrel_sf"/>
</dbReference>
<dbReference type="Proteomes" id="UP000321721">
    <property type="component" value="Unassembled WGS sequence"/>
</dbReference>
<comment type="subunit">
    <text evidence="5">Binds ribosomal protein uS19.</text>
</comment>
<protein>
    <recommendedName>
        <fullName evidence="5">Ribosome maturation factor RimM</fullName>
    </recommendedName>
</protein>
<dbReference type="GO" id="GO:0043022">
    <property type="term" value="F:ribosome binding"/>
    <property type="evidence" value="ECO:0007669"/>
    <property type="project" value="InterPro"/>
</dbReference>
<evidence type="ECO:0000313" key="9">
    <source>
        <dbReference type="Proteomes" id="UP000321721"/>
    </source>
</evidence>
<dbReference type="Gene3D" id="2.40.30.60">
    <property type="entry name" value="RimM"/>
    <property type="match status" value="1"/>
</dbReference>
<dbReference type="OrthoDB" id="9810331at2"/>
<comment type="caution">
    <text evidence="8">The sequence shown here is derived from an EMBL/GenBank/DDBJ whole genome shotgun (WGS) entry which is preliminary data.</text>
</comment>
<evidence type="ECO:0000259" key="7">
    <source>
        <dbReference type="Pfam" id="PF24986"/>
    </source>
</evidence>
<comment type="domain">
    <text evidence="5">The PRC barrel domain binds ribosomal protein uS19.</text>
</comment>
<dbReference type="Gene3D" id="2.30.30.240">
    <property type="entry name" value="PRC-barrel domain"/>
    <property type="match status" value="1"/>
</dbReference>
<dbReference type="Pfam" id="PF01782">
    <property type="entry name" value="RimM"/>
    <property type="match status" value="1"/>
</dbReference>
<dbReference type="PANTHER" id="PTHR33692">
    <property type="entry name" value="RIBOSOME MATURATION FACTOR RIMM"/>
    <property type="match status" value="1"/>
</dbReference>
<dbReference type="InterPro" id="IPR011033">
    <property type="entry name" value="PRC_barrel-like_sf"/>
</dbReference>
<evidence type="ECO:0000259" key="6">
    <source>
        <dbReference type="Pfam" id="PF01782"/>
    </source>
</evidence>
<dbReference type="GO" id="GO:0005840">
    <property type="term" value="C:ribosome"/>
    <property type="evidence" value="ECO:0007669"/>
    <property type="project" value="InterPro"/>
</dbReference>
<accession>A0A5C6RPJ8</accession>
<dbReference type="InterPro" id="IPR011961">
    <property type="entry name" value="RimM"/>
</dbReference>
<proteinExistence type="inferred from homology"/>
<dbReference type="InterPro" id="IPR056792">
    <property type="entry name" value="PRC_RimM"/>
</dbReference>
<dbReference type="GO" id="GO:0005737">
    <property type="term" value="C:cytoplasm"/>
    <property type="evidence" value="ECO:0007669"/>
    <property type="project" value="UniProtKB-SubCell"/>
</dbReference>
<evidence type="ECO:0000256" key="5">
    <source>
        <dbReference type="HAMAP-Rule" id="MF_00014"/>
    </source>
</evidence>
<dbReference type="NCBIfam" id="TIGR02273">
    <property type="entry name" value="16S_RimM"/>
    <property type="match status" value="1"/>
</dbReference>
<keyword evidence="4 5" id="KW-0143">Chaperone</keyword>
<dbReference type="AlphaFoldDB" id="A0A5C6RPJ8"/>
<dbReference type="EMBL" id="VOOS01000005">
    <property type="protein sequence ID" value="TXB64256.1"/>
    <property type="molecule type" value="Genomic_DNA"/>
</dbReference>
<organism evidence="8 9">
    <name type="scientific">Vicingus serpentipes</name>
    <dbReference type="NCBI Taxonomy" id="1926625"/>
    <lineage>
        <taxon>Bacteria</taxon>
        <taxon>Pseudomonadati</taxon>
        <taxon>Bacteroidota</taxon>
        <taxon>Flavobacteriia</taxon>
        <taxon>Flavobacteriales</taxon>
        <taxon>Vicingaceae</taxon>
        <taxon>Vicingus</taxon>
    </lineage>
</organism>
<evidence type="ECO:0000256" key="1">
    <source>
        <dbReference type="ARBA" id="ARBA00022490"/>
    </source>
</evidence>
<name>A0A5C6RPJ8_9FLAO</name>
<dbReference type="GO" id="GO:0042274">
    <property type="term" value="P:ribosomal small subunit biogenesis"/>
    <property type="evidence" value="ECO:0007669"/>
    <property type="project" value="UniProtKB-UniRule"/>
</dbReference>
<sequence length="179" mass="20436">MNIEECFYLGYTSKLHGKQGELIAKLDVDNPEKYKKLESVLIRVHKQDNVLIPFFITNTQVLNNGTIKLKIDDVDSVDSAKELIGKELYLPLTQLPKLTGNKFYYHEVVGYKVVDEIKGELGIIKEVLDYPTQAIIEITHPSKKEILIPITDQVIKNVNREEQLIEVLAPEGLIDLYLD</sequence>
<keyword evidence="1 5" id="KW-0963">Cytoplasm</keyword>
<evidence type="ECO:0000256" key="2">
    <source>
        <dbReference type="ARBA" id="ARBA00022517"/>
    </source>
</evidence>